<evidence type="ECO:0000256" key="2">
    <source>
        <dbReference type="ARBA" id="ARBA00022475"/>
    </source>
</evidence>
<protein>
    <recommendedName>
        <fullName evidence="7">Phosphatidylglycerol--prolipoprotein diacylglyceryl transferase</fullName>
        <ecNumber evidence="7">2.5.1.145</ecNumber>
    </recommendedName>
</protein>
<comment type="subcellular location">
    <subcellularLocation>
        <location evidence="7">Cell membrane</location>
        <topology evidence="7">Multi-pass membrane protein</topology>
    </subcellularLocation>
</comment>
<keyword evidence="4 7" id="KW-0812">Transmembrane</keyword>
<dbReference type="Pfam" id="PF01790">
    <property type="entry name" value="LGT"/>
    <property type="match status" value="1"/>
</dbReference>
<dbReference type="EC" id="2.5.1.145" evidence="7"/>
<evidence type="ECO:0000256" key="3">
    <source>
        <dbReference type="ARBA" id="ARBA00022679"/>
    </source>
</evidence>
<keyword evidence="3 7" id="KW-0808">Transferase</keyword>
<keyword evidence="2 7" id="KW-1003">Cell membrane</keyword>
<dbReference type="GO" id="GO:0008961">
    <property type="term" value="F:phosphatidylglycerol-prolipoprotein diacylglyceryl transferase activity"/>
    <property type="evidence" value="ECO:0007669"/>
    <property type="project" value="UniProtKB-EC"/>
</dbReference>
<dbReference type="Proteomes" id="UP001521137">
    <property type="component" value="Unassembled WGS sequence"/>
</dbReference>
<feature type="transmembrane region" description="Helical" evidence="7">
    <location>
        <begin position="118"/>
        <end position="137"/>
    </location>
</feature>
<comment type="pathway">
    <text evidence="7">Protein modification; lipoprotein biosynthesis (diacylglyceryl transfer).</text>
</comment>
<evidence type="ECO:0000256" key="4">
    <source>
        <dbReference type="ARBA" id="ARBA00022692"/>
    </source>
</evidence>
<keyword evidence="9" id="KW-1185">Reference proteome</keyword>
<dbReference type="RefSeq" id="WP_235314065.1">
    <property type="nucleotide sequence ID" value="NZ_JAKGAS010000012.1"/>
</dbReference>
<feature type="transmembrane region" description="Helical" evidence="7">
    <location>
        <begin position="176"/>
        <end position="193"/>
    </location>
</feature>
<keyword evidence="6 7" id="KW-0472">Membrane</keyword>
<dbReference type="PANTHER" id="PTHR30589">
    <property type="entry name" value="PROLIPOPROTEIN DIACYLGLYCERYL TRANSFERASE"/>
    <property type="match status" value="1"/>
</dbReference>
<feature type="transmembrane region" description="Helical" evidence="7">
    <location>
        <begin position="232"/>
        <end position="252"/>
    </location>
</feature>
<comment type="similarity">
    <text evidence="1 7">Belongs to the Lgt family.</text>
</comment>
<dbReference type="InterPro" id="IPR001640">
    <property type="entry name" value="Lgt"/>
</dbReference>
<accession>A0ABS9DAN2</accession>
<evidence type="ECO:0000256" key="5">
    <source>
        <dbReference type="ARBA" id="ARBA00022989"/>
    </source>
</evidence>
<dbReference type="NCBIfam" id="TIGR00544">
    <property type="entry name" value="lgt"/>
    <property type="match status" value="1"/>
</dbReference>
<evidence type="ECO:0000256" key="6">
    <source>
        <dbReference type="ARBA" id="ARBA00023136"/>
    </source>
</evidence>
<feature type="transmembrane region" description="Helical" evidence="7">
    <location>
        <begin position="54"/>
        <end position="76"/>
    </location>
</feature>
<organism evidence="8 9">
    <name type="scientific">Paraglaciecola algarum</name>
    <dbReference type="NCBI Taxonomy" id="3050085"/>
    <lineage>
        <taxon>Bacteria</taxon>
        <taxon>Pseudomonadati</taxon>
        <taxon>Pseudomonadota</taxon>
        <taxon>Gammaproteobacteria</taxon>
        <taxon>Alteromonadales</taxon>
        <taxon>Alteromonadaceae</taxon>
        <taxon>Paraglaciecola</taxon>
    </lineage>
</organism>
<dbReference type="HAMAP" id="MF_01147">
    <property type="entry name" value="Lgt"/>
    <property type="match status" value="1"/>
</dbReference>
<dbReference type="EMBL" id="JAKGAS010000012">
    <property type="protein sequence ID" value="MCF2949963.1"/>
    <property type="molecule type" value="Genomic_DNA"/>
</dbReference>
<evidence type="ECO:0000313" key="8">
    <source>
        <dbReference type="EMBL" id="MCF2949963.1"/>
    </source>
</evidence>
<feature type="transmembrane region" description="Helical" evidence="7">
    <location>
        <begin position="88"/>
        <end position="111"/>
    </location>
</feature>
<reference evidence="8 9" key="1">
    <citation type="submission" date="2022-01" db="EMBL/GenBank/DDBJ databases">
        <title>Paraglaciecola sp. G1-23.</title>
        <authorList>
            <person name="Jin M.S."/>
            <person name="Han D.M."/>
            <person name="Kim H.M."/>
            <person name="Jeon C.O."/>
        </authorList>
    </citation>
    <scope>NUCLEOTIDE SEQUENCE [LARGE SCALE GENOMIC DNA]</scope>
    <source>
        <strain evidence="8 9">G1-23</strain>
    </source>
</reference>
<gene>
    <name evidence="7 8" type="primary">lgt</name>
    <name evidence="8" type="ORF">L0668_17720</name>
</gene>
<proteinExistence type="inferred from homology"/>
<feature type="transmembrane region" description="Helical" evidence="7">
    <location>
        <begin position="20"/>
        <end position="42"/>
    </location>
</feature>
<comment type="catalytic activity">
    <reaction evidence="7">
        <text>L-cysteinyl-[prolipoprotein] + a 1,2-diacyl-sn-glycero-3-phospho-(1'-sn-glycerol) = an S-1,2-diacyl-sn-glyceryl-L-cysteinyl-[prolipoprotein] + sn-glycerol 1-phosphate + H(+)</text>
        <dbReference type="Rhea" id="RHEA:56712"/>
        <dbReference type="Rhea" id="RHEA-COMP:14679"/>
        <dbReference type="Rhea" id="RHEA-COMP:14680"/>
        <dbReference type="ChEBI" id="CHEBI:15378"/>
        <dbReference type="ChEBI" id="CHEBI:29950"/>
        <dbReference type="ChEBI" id="CHEBI:57685"/>
        <dbReference type="ChEBI" id="CHEBI:64716"/>
        <dbReference type="ChEBI" id="CHEBI:140658"/>
        <dbReference type="EC" id="2.5.1.145"/>
    </reaction>
</comment>
<evidence type="ECO:0000256" key="1">
    <source>
        <dbReference type="ARBA" id="ARBA00007150"/>
    </source>
</evidence>
<dbReference type="PANTHER" id="PTHR30589:SF0">
    <property type="entry name" value="PHOSPHATIDYLGLYCEROL--PROLIPOPROTEIN DIACYLGLYCERYL TRANSFERASE"/>
    <property type="match status" value="1"/>
</dbReference>
<comment type="function">
    <text evidence="7">Catalyzes the transfer of the diacylglyceryl group from phosphatidylglycerol to the sulfhydryl group of the N-terminal cysteine of a prolipoprotein, the first step in the formation of mature lipoproteins.</text>
</comment>
<feature type="binding site" evidence="7">
    <location>
        <position position="138"/>
    </location>
    <ligand>
        <name>a 1,2-diacyl-sn-glycero-3-phospho-(1'-sn-glycerol)</name>
        <dbReference type="ChEBI" id="CHEBI:64716"/>
    </ligand>
</feature>
<feature type="transmembrane region" description="Helical" evidence="7">
    <location>
        <begin position="200"/>
        <end position="220"/>
    </location>
</feature>
<evidence type="ECO:0000256" key="7">
    <source>
        <dbReference type="HAMAP-Rule" id="MF_01147"/>
    </source>
</evidence>
<evidence type="ECO:0000313" key="9">
    <source>
        <dbReference type="Proteomes" id="UP001521137"/>
    </source>
</evidence>
<comment type="caution">
    <text evidence="8">The sequence shown here is derived from an EMBL/GenBank/DDBJ whole genome shotgun (WGS) entry which is preliminary data.</text>
</comment>
<sequence>MEYFTWNIDPVLVSLFGLKIHWYGALFATAILSGLQVMKWIFKQENINLEILDSLLVYCVVGIILGARLGHCLFYDPGYYLSNPFKILAIWEGGLASHGGGLGVIISVYFFQKKHKLSYLWLLDRLAIATALFGFFVRFANFMNSEIIGVQTDVKWAVIFERIDNLPRHPAQLYESASYLLIFFILFALYRFTNIKRYSGATLGLFLSLVFSARFLIEFVKVKQAAYSSEVLINTGQILSIPFFLIGLYLIIKSVKKA</sequence>
<keyword evidence="5 7" id="KW-1133">Transmembrane helix</keyword>
<name>A0ABS9DAN2_9ALTE</name>